<feature type="domain" description="Enoyl reductase (ER)" evidence="7">
    <location>
        <begin position="13"/>
        <end position="365"/>
    </location>
</feature>
<accession>A0ABT0K025</accession>
<dbReference type="Pfam" id="PF08240">
    <property type="entry name" value="ADH_N"/>
    <property type="match status" value="1"/>
</dbReference>
<protein>
    <submittedName>
        <fullName evidence="8">NDMA-dependent alcohol dehydrogenase</fullName>
        <ecNumber evidence="8">1.1.99.36</ecNumber>
    </submittedName>
</protein>
<evidence type="ECO:0000256" key="2">
    <source>
        <dbReference type="ARBA" id="ARBA00022723"/>
    </source>
</evidence>
<dbReference type="SMART" id="SM00829">
    <property type="entry name" value="PKS_ER"/>
    <property type="match status" value="1"/>
</dbReference>
<evidence type="ECO:0000256" key="4">
    <source>
        <dbReference type="ARBA" id="ARBA00023002"/>
    </source>
</evidence>
<comment type="caution">
    <text evidence="8">The sequence shown here is derived from an EMBL/GenBank/DDBJ whole genome shotgun (WGS) entry which is preliminary data.</text>
</comment>
<dbReference type="SUPFAM" id="SSF50129">
    <property type="entry name" value="GroES-like"/>
    <property type="match status" value="2"/>
</dbReference>
<evidence type="ECO:0000259" key="7">
    <source>
        <dbReference type="SMART" id="SM00829"/>
    </source>
</evidence>
<dbReference type="NCBIfam" id="TIGR03989">
    <property type="entry name" value="Rxyl_3153"/>
    <property type="match status" value="1"/>
</dbReference>
<dbReference type="InterPro" id="IPR020843">
    <property type="entry name" value="ER"/>
</dbReference>
<reference evidence="8 9" key="1">
    <citation type="submission" date="2022-04" db="EMBL/GenBank/DDBJ databases">
        <title>Genome diversity in the genus Frankia.</title>
        <authorList>
            <person name="Carlos-Shanley C."/>
            <person name="Hahn D."/>
        </authorList>
    </citation>
    <scope>NUCLEOTIDE SEQUENCE [LARGE SCALE GENOMIC DNA]</scope>
    <source>
        <strain evidence="8 9">Ag45/Mut15</strain>
    </source>
</reference>
<dbReference type="SUPFAM" id="SSF51735">
    <property type="entry name" value="NAD(P)-binding Rossmann-fold domains"/>
    <property type="match status" value="1"/>
</dbReference>
<sequence length="376" mass="39781">MVSTRAALLFGPGQDFKIETVEIDNPRAGEVLIDVRACGLCHSDEHARSGAMPMPHFPMICGHEGAGEVLEVGPDVTSVSPGDHVAMSFIPSCGRCTYCLSGRAFLCNDGAKLFNVGMITDGRIAHRLGDEAVARYTQIGAFSERQLLAESTIVKIDPEVPWTVAALVSCGVATGFGSAVNRAEVKPGDAVAVLGLGGIGVSAVQGARIAGARLIFAVDPVEFKREQALRFGATHAFASIEEAANAIRELTAGAMCHSVICAFSVMTSDLLQPALSLTGKDGTCVITSVAPFGQKVADLDLFTFAMTNKQIRGCLYGSQSPRTAIPRLLDLYKAGTLKIDELITRTYTLDQVNDGYADLEAGRILRGAITFEDAPR</sequence>
<evidence type="ECO:0000256" key="6">
    <source>
        <dbReference type="RuleBase" id="RU361277"/>
    </source>
</evidence>
<keyword evidence="5" id="KW-0520">NAD</keyword>
<dbReference type="InterPro" id="IPR013149">
    <property type="entry name" value="ADH-like_C"/>
</dbReference>
<dbReference type="PROSITE" id="PS00059">
    <property type="entry name" value="ADH_ZINC"/>
    <property type="match status" value="1"/>
</dbReference>
<comment type="cofactor">
    <cofactor evidence="6">
        <name>Zn(2+)</name>
        <dbReference type="ChEBI" id="CHEBI:29105"/>
    </cofactor>
</comment>
<keyword evidence="4 8" id="KW-0560">Oxidoreductase</keyword>
<dbReference type="InterPro" id="IPR013154">
    <property type="entry name" value="ADH-like_N"/>
</dbReference>
<name>A0ABT0K025_9ACTN</name>
<dbReference type="EMBL" id="JALKFT010000014">
    <property type="protein sequence ID" value="MCK9877144.1"/>
    <property type="molecule type" value="Genomic_DNA"/>
</dbReference>
<dbReference type="EC" id="1.1.99.36" evidence="8"/>
<dbReference type="PANTHER" id="PTHR43880">
    <property type="entry name" value="ALCOHOL DEHYDROGENASE"/>
    <property type="match status" value="1"/>
</dbReference>
<gene>
    <name evidence="8" type="ORF">MXD59_15405</name>
</gene>
<dbReference type="GO" id="GO:0016491">
    <property type="term" value="F:oxidoreductase activity"/>
    <property type="evidence" value="ECO:0007669"/>
    <property type="project" value="UniProtKB-KW"/>
</dbReference>
<dbReference type="Pfam" id="PF00107">
    <property type="entry name" value="ADH_zinc_N"/>
    <property type="match status" value="1"/>
</dbReference>
<proteinExistence type="inferred from homology"/>
<evidence type="ECO:0000313" key="8">
    <source>
        <dbReference type="EMBL" id="MCK9877144.1"/>
    </source>
</evidence>
<dbReference type="Gene3D" id="3.90.180.10">
    <property type="entry name" value="Medium-chain alcohol dehydrogenases, catalytic domain"/>
    <property type="match status" value="1"/>
</dbReference>
<dbReference type="Gene3D" id="3.40.50.720">
    <property type="entry name" value="NAD(P)-binding Rossmann-like Domain"/>
    <property type="match status" value="1"/>
</dbReference>
<dbReference type="InterPro" id="IPR023921">
    <property type="entry name" value="ADH_Zn_actinomycetes"/>
</dbReference>
<keyword evidence="3 6" id="KW-0862">Zinc</keyword>
<dbReference type="CDD" id="cd08279">
    <property type="entry name" value="Zn_ADH_class_III"/>
    <property type="match status" value="1"/>
</dbReference>
<evidence type="ECO:0000256" key="5">
    <source>
        <dbReference type="ARBA" id="ARBA00023027"/>
    </source>
</evidence>
<keyword evidence="9" id="KW-1185">Reference proteome</keyword>
<dbReference type="InterPro" id="IPR036291">
    <property type="entry name" value="NAD(P)-bd_dom_sf"/>
</dbReference>
<comment type="similarity">
    <text evidence="1 6">Belongs to the zinc-containing alcohol dehydrogenase family.</text>
</comment>
<evidence type="ECO:0000256" key="3">
    <source>
        <dbReference type="ARBA" id="ARBA00022833"/>
    </source>
</evidence>
<evidence type="ECO:0000256" key="1">
    <source>
        <dbReference type="ARBA" id="ARBA00008072"/>
    </source>
</evidence>
<dbReference type="InterPro" id="IPR002328">
    <property type="entry name" value="ADH_Zn_CS"/>
</dbReference>
<keyword evidence="2 6" id="KW-0479">Metal-binding</keyword>
<dbReference type="RefSeq" id="WP_248825428.1">
    <property type="nucleotide sequence ID" value="NZ_JALKFT010000014.1"/>
</dbReference>
<dbReference type="InterPro" id="IPR011032">
    <property type="entry name" value="GroES-like_sf"/>
</dbReference>
<organism evidence="8 9">
    <name type="scientific">Frankia umida</name>
    <dbReference type="NCBI Taxonomy" id="573489"/>
    <lineage>
        <taxon>Bacteria</taxon>
        <taxon>Bacillati</taxon>
        <taxon>Actinomycetota</taxon>
        <taxon>Actinomycetes</taxon>
        <taxon>Frankiales</taxon>
        <taxon>Frankiaceae</taxon>
        <taxon>Frankia</taxon>
    </lineage>
</organism>
<dbReference type="Proteomes" id="UP001201873">
    <property type="component" value="Unassembled WGS sequence"/>
</dbReference>
<dbReference type="PANTHER" id="PTHR43880:SF12">
    <property type="entry name" value="ALCOHOL DEHYDROGENASE CLASS-3"/>
    <property type="match status" value="1"/>
</dbReference>
<evidence type="ECO:0000313" key="9">
    <source>
        <dbReference type="Proteomes" id="UP001201873"/>
    </source>
</evidence>